<dbReference type="InterPro" id="IPR050597">
    <property type="entry name" value="Cytochrome_c_Oxidase_Subunit"/>
</dbReference>
<sequence>MNNRRWIGDGQLRPALACAVIGGSLAHRASTWSSLALLVVLTSAWVPVVAGELELEAALAEYEEALSKQADPENGRKVYLTCAVCHRPEGWGTVDGVYPQIAGQLPSVIIKQLADFRAGNRDNPLMYPFSVPRILGGPQQMADVAAYVSQLPMTPHNGVGPGVDLELGKQLFGDRCAECHGERGQGDADAHIPAVAGQHFLYLVRQFEAIRSGQRKNADEEMVKQIKGFSAREESAVLDYVARLRPPEDKLAREGWANPDFPGYVREAMRGVPPLPPFPVRPPEPPQPPQPPAFPLSSDRPHGVGN</sequence>
<feature type="region of interest" description="Disordered" evidence="7">
    <location>
        <begin position="268"/>
        <end position="306"/>
    </location>
</feature>
<accession>A0ABZ0SBB6</accession>
<gene>
    <name evidence="9" type="ORF">Thiowin_02339</name>
</gene>
<dbReference type="Gene3D" id="1.10.760.10">
    <property type="entry name" value="Cytochrome c-like domain"/>
    <property type="match status" value="2"/>
</dbReference>
<evidence type="ECO:0000256" key="6">
    <source>
        <dbReference type="PROSITE-ProRule" id="PRU00433"/>
    </source>
</evidence>
<dbReference type="EMBL" id="CP121472">
    <property type="protein sequence ID" value="WPL17336.1"/>
    <property type="molecule type" value="Genomic_DNA"/>
</dbReference>
<feature type="domain" description="Cytochrome c" evidence="8">
    <location>
        <begin position="163"/>
        <end position="245"/>
    </location>
</feature>
<keyword evidence="10" id="KW-1185">Reference proteome</keyword>
<evidence type="ECO:0000256" key="7">
    <source>
        <dbReference type="SAM" id="MobiDB-lite"/>
    </source>
</evidence>
<evidence type="ECO:0000256" key="1">
    <source>
        <dbReference type="ARBA" id="ARBA00022448"/>
    </source>
</evidence>
<evidence type="ECO:0000256" key="5">
    <source>
        <dbReference type="ARBA" id="ARBA00023004"/>
    </source>
</evidence>
<organism evidence="9 10">
    <name type="scientific">Thiorhodovibrio winogradskyi</name>
    <dbReference type="NCBI Taxonomy" id="77007"/>
    <lineage>
        <taxon>Bacteria</taxon>
        <taxon>Pseudomonadati</taxon>
        <taxon>Pseudomonadota</taxon>
        <taxon>Gammaproteobacteria</taxon>
        <taxon>Chromatiales</taxon>
        <taxon>Chromatiaceae</taxon>
        <taxon>Thiorhodovibrio</taxon>
    </lineage>
</organism>
<dbReference type="PROSITE" id="PS51007">
    <property type="entry name" value="CYTC"/>
    <property type="match status" value="2"/>
</dbReference>
<keyword evidence="3 6" id="KW-0479">Metal-binding</keyword>
<evidence type="ECO:0000313" key="9">
    <source>
        <dbReference type="EMBL" id="WPL17336.1"/>
    </source>
</evidence>
<dbReference type="PANTHER" id="PTHR33751:SF9">
    <property type="entry name" value="CYTOCHROME C4"/>
    <property type="match status" value="1"/>
</dbReference>
<dbReference type="InterPro" id="IPR009056">
    <property type="entry name" value="Cyt_c-like_dom"/>
</dbReference>
<dbReference type="Pfam" id="PF00034">
    <property type="entry name" value="Cytochrom_C"/>
    <property type="match status" value="2"/>
</dbReference>
<protein>
    <submittedName>
        <fullName evidence="9">Cytochrome c4</fullName>
    </submittedName>
</protein>
<evidence type="ECO:0000256" key="4">
    <source>
        <dbReference type="ARBA" id="ARBA00022982"/>
    </source>
</evidence>
<evidence type="ECO:0000259" key="8">
    <source>
        <dbReference type="PROSITE" id="PS51007"/>
    </source>
</evidence>
<dbReference type="PANTHER" id="PTHR33751">
    <property type="entry name" value="CBB3-TYPE CYTOCHROME C OXIDASE SUBUNIT FIXP"/>
    <property type="match status" value="1"/>
</dbReference>
<feature type="compositionally biased region" description="Pro residues" evidence="7">
    <location>
        <begin position="273"/>
        <end position="294"/>
    </location>
</feature>
<evidence type="ECO:0000256" key="2">
    <source>
        <dbReference type="ARBA" id="ARBA00022617"/>
    </source>
</evidence>
<feature type="domain" description="Cytochrome c" evidence="8">
    <location>
        <begin position="70"/>
        <end position="152"/>
    </location>
</feature>
<evidence type="ECO:0000313" key="10">
    <source>
        <dbReference type="Proteomes" id="UP001432180"/>
    </source>
</evidence>
<dbReference type="Proteomes" id="UP001432180">
    <property type="component" value="Chromosome"/>
</dbReference>
<keyword evidence="5 6" id="KW-0408">Iron</keyword>
<keyword evidence="1" id="KW-0813">Transport</keyword>
<dbReference type="InterPro" id="IPR036909">
    <property type="entry name" value="Cyt_c-like_dom_sf"/>
</dbReference>
<reference evidence="9 10" key="1">
    <citation type="journal article" date="2023" name="Microorganisms">
        <title>Thiorhodovibrio frisius and Trv. litoralis spp. nov., Two Novel Members from a Clade of Fastidious Purple Sulfur Bacteria That Exhibit Unique Red-Shifted Light-Harvesting Capabilities.</title>
        <authorList>
            <person name="Methner A."/>
            <person name="Kuzyk S.B."/>
            <person name="Petersen J."/>
            <person name="Bauer S."/>
            <person name="Brinkmann H."/>
            <person name="Sichau K."/>
            <person name="Wanner G."/>
            <person name="Wolf J."/>
            <person name="Neumann-Schaal M."/>
            <person name="Henke P."/>
            <person name="Tank M."/>
            <person name="Sproer C."/>
            <person name="Bunk B."/>
            <person name="Overmann J."/>
        </authorList>
    </citation>
    <scope>NUCLEOTIDE SEQUENCE [LARGE SCALE GENOMIC DNA]</scope>
    <source>
        <strain evidence="9 10">DSM 6702</strain>
    </source>
</reference>
<evidence type="ECO:0000256" key="3">
    <source>
        <dbReference type="ARBA" id="ARBA00022723"/>
    </source>
</evidence>
<keyword evidence="4" id="KW-0249">Electron transport</keyword>
<name>A0ABZ0SBB6_9GAMM</name>
<dbReference type="SUPFAM" id="SSF46626">
    <property type="entry name" value="Cytochrome c"/>
    <property type="match status" value="2"/>
</dbReference>
<proteinExistence type="predicted"/>
<keyword evidence="2 6" id="KW-0349">Heme</keyword>